<dbReference type="KEGG" id="mmes:MMSR116_09235"/>
<organism evidence="1 2">
    <name type="scientific">Methylobacterium mesophilicum SR1.6/6</name>
    <dbReference type="NCBI Taxonomy" id="908290"/>
    <lineage>
        <taxon>Bacteria</taxon>
        <taxon>Pseudomonadati</taxon>
        <taxon>Pseudomonadota</taxon>
        <taxon>Alphaproteobacteria</taxon>
        <taxon>Hyphomicrobiales</taxon>
        <taxon>Methylobacteriaceae</taxon>
        <taxon>Methylobacterium</taxon>
    </lineage>
</organism>
<evidence type="ECO:0000313" key="1">
    <source>
        <dbReference type="EMBL" id="QGY06099.1"/>
    </source>
</evidence>
<name>A0A6B9FX64_9HYPH</name>
<dbReference type="EMBL" id="CP043538">
    <property type="protein sequence ID" value="QGY06099.1"/>
    <property type="molecule type" value="Genomic_DNA"/>
</dbReference>
<sequence>MFLDVILASASPAQAQPTAGSPDAKGMFVEPANAPHRHCAGACLRSGTLQWFCKPHQTCSLDCGTAPPRMHCHNSRR</sequence>
<gene>
    <name evidence="1" type="ORF">MMSR116_09235</name>
</gene>
<evidence type="ECO:0000313" key="2">
    <source>
        <dbReference type="Proteomes" id="UP000012488"/>
    </source>
</evidence>
<proteinExistence type="predicted"/>
<accession>A0A6B9FX64</accession>
<dbReference type="AlphaFoldDB" id="A0A6B9FX64"/>
<reference evidence="1 2" key="2">
    <citation type="journal article" date="2013" name="Genome Announc.">
        <title>Draft Genome Sequence of Methylobacterium mesophilicum Strain SR1.6/6, Isolated from Citrus sinensis.</title>
        <authorList>
            <person name="Marinho Almeida D."/>
            <person name="Dini-Andreote F."/>
            <person name="Camargo Neves A.A."/>
            <person name="Juca Ramos R.T."/>
            <person name="Andreote F.D."/>
            <person name="Carneiro A.R."/>
            <person name="Oliveira de Souza Lima A."/>
            <person name="Caracciolo Gomes de Sa P.H."/>
            <person name="Ribeiro Barbosa M.S."/>
            <person name="Araujo W.L."/>
            <person name="Silva A."/>
        </authorList>
    </citation>
    <scope>NUCLEOTIDE SEQUENCE [LARGE SCALE GENOMIC DNA]</scope>
    <source>
        <strain evidence="1 2">SR1.6/6</strain>
    </source>
</reference>
<dbReference type="Proteomes" id="UP000012488">
    <property type="component" value="Chromosome"/>
</dbReference>
<reference evidence="1 2" key="1">
    <citation type="journal article" date="2012" name="Genet. Mol. Biol.">
        <title>Analysis of 16S rRNA and mxaF genes revealing insights into Methylobacterium niche-specific plant association.</title>
        <authorList>
            <person name="Dourado M.N."/>
            <person name="Andreote F.D."/>
            <person name="Dini-Andreote F."/>
            <person name="Conti R."/>
            <person name="Araujo J.M."/>
            <person name="Araujo W.L."/>
        </authorList>
    </citation>
    <scope>NUCLEOTIDE SEQUENCE [LARGE SCALE GENOMIC DNA]</scope>
    <source>
        <strain evidence="1 2">SR1.6/6</strain>
    </source>
</reference>
<protein>
    <submittedName>
        <fullName evidence="1">Uncharacterized protein</fullName>
    </submittedName>
</protein>